<feature type="transmembrane region" description="Helical" evidence="13">
    <location>
        <begin position="9"/>
        <end position="27"/>
    </location>
</feature>
<gene>
    <name evidence="14" type="ORF">GCM10023210_28970</name>
</gene>
<feature type="transmembrane region" description="Helical" evidence="13">
    <location>
        <begin position="107"/>
        <end position="126"/>
    </location>
</feature>
<keyword evidence="8 13" id="KW-1133">Transmembrane helix</keyword>
<keyword evidence="7" id="KW-0630">Potassium</keyword>
<comment type="subcellular location">
    <subcellularLocation>
        <location evidence="1">Membrane</location>
        <topology evidence="1">Multi-pass membrane protein</topology>
    </subcellularLocation>
</comment>
<keyword evidence="4" id="KW-0633">Potassium transport</keyword>
<keyword evidence="3" id="KW-0813">Transport</keyword>
<dbReference type="PANTHER" id="PTHR31462:SF5">
    <property type="entry name" value="ENDOSOMAL_LYSOSOMAL PROTON CHANNEL TMEM175"/>
    <property type="match status" value="1"/>
</dbReference>
<comment type="catalytic activity">
    <reaction evidence="12">
        <text>K(+)(in) = K(+)(out)</text>
        <dbReference type="Rhea" id="RHEA:29463"/>
        <dbReference type="ChEBI" id="CHEBI:29103"/>
    </reaction>
</comment>
<evidence type="ECO:0000256" key="7">
    <source>
        <dbReference type="ARBA" id="ARBA00022958"/>
    </source>
</evidence>
<evidence type="ECO:0000256" key="11">
    <source>
        <dbReference type="ARBA" id="ARBA00023303"/>
    </source>
</evidence>
<evidence type="ECO:0000256" key="1">
    <source>
        <dbReference type="ARBA" id="ARBA00004141"/>
    </source>
</evidence>
<protein>
    <submittedName>
        <fullName evidence="14">TMEM175 family protein</fullName>
    </submittedName>
</protein>
<keyword evidence="10 13" id="KW-0472">Membrane</keyword>
<evidence type="ECO:0000256" key="3">
    <source>
        <dbReference type="ARBA" id="ARBA00022448"/>
    </source>
</evidence>
<evidence type="ECO:0000256" key="4">
    <source>
        <dbReference type="ARBA" id="ARBA00022538"/>
    </source>
</evidence>
<name>A0ABP9MF75_9FLAO</name>
<evidence type="ECO:0000256" key="10">
    <source>
        <dbReference type="ARBA" id="ARBA00023136"/>
    </source>
</evidence>
<dbReference type="EMBL" id="BAABHX010000004">
    <property type="protein sequence ID" value="GAA5095792.1"/>
    <property type="molecule type" value="Genomic_DNA"/>
</dbReference>
<keyword evidence="9" id="KW-0406">Ion transport</keyword>
<evidence type="ECO:0000256" key="8">
    <source>
        <dbReference type="ARBA" id="ARBA00022989"/>
    </source>
</evidence>
<feature type="transmembrane region" description="Helical" evidence="13">
    <location>
        <begin position="39"/>
        <end position="58"/>
    </location>
</feature>
<dbReference type="Proteomes" id="UP001500353">
    <property type="component" value="Unassembled WGS sequence"/>
</dbReference>
<organism evidence="14 15">
    <name type="scientific">Chryseobacterium ginsengisoli</name>
    <dbReference type="NCBI Taxonomy" id="363853"/>
    <lineage>
        <taxon>Bacteria</taxon>
        <taxon>Pseudomonadati</taxon>
        <taxon>Bacteroidota</taxon>
        <taxon>Flavobacteriia</taxon>
        <taxon>Flavobacteriales</taxon>
        <taxon>Weeksellaceae</taxon>
        <taxon>Chryseobacterium group</taxon>
        <taxon>Chryseobacterium</taxon>
    </lineage>
</organism>
<feature type="transmembrane region" description="Helical" evidence="13">
    <location>
        <begin position="70"/>
        <end position="87"/>
    </location>
</feature>
<comment type="similarity">
    <text evidence="2">Belongs to the TMEM175 family.</text>
</comment>
<evidence type="ECO:0000256" key="9">
    <source>
        <dbReference type="ARBA" id="ARBA00023065"/>
    </source>
</evidence>
<keyword evidence="5 13" id="KW-0812">Transmembrane</keyword>
<evidence type="ECO:0000256" key="5">
    <source>
        <dbReference type="ARBA" id="ARBA00022692"/>
    </source>
</evidence>
<proteinExistence type="inferred from homology"/>
<evidence type="ECO:0000313" key="14">
    <source>
        <dbReference type="EMBL" id="GAA5095792.1"/>
    </source>
</evidence>
<keyword evidence="15" id="KW-1185">Reference proteome</keyword>
<dbReference type="RefSeq" id="WP_345205427.1">
    <property type="nucleotide sequence ID" value="NZ_BAABHX010000004.1"/>
</dbReference>
<evidence type="ECO:0000313" key="15">
    <source>
        <dbReference type="Proteomes" id="UP001500353"/>
    </source>
</evidence>
<sequence length="192" mass="21936">MSKGRLEAFSDGVLAIIITIMVLELKVPEGSNWQSLKPLIPKFLAYIFSFLYVGIYWNNHHHLFQAVKKINGSVLWANLHLLFWLSLMPFATDWIGETHFAENPVATYGAGLVMCAIAYTILENAITKDERENSQLKEAIQSRFKEYASIVLYVSGIITSFIYPYIAVALYYIAALLWLIPDRRIEKSLNKN</sequence>
<dbReference type="PANTHER" id="PTHR31462">
    <property type="entry name" value="ENDOSOMAL/LYSOSOMAL POTASSIUM CHANNEL TMEM175"/>
    <property type="match status" value="1"/>
</dbReference>
<evidence type="ECO:0000256" key="12">
    <source>
        <dbReference type="ARBA" id="ARBA00034430"/>
    </source>
</evidence>
<accession>A0ABP9MF75</accession>
<reference evidence="15" key="1">
    <citation type="journal article" date="2019" name="Int. J. Syst. Evol. Microbiol.">
        <title>The Global Catalogue of Microorganisms (GCM) 10K type strain sequencing project: providing services to taxonomists for standard genome sequencing and annotation.</title>
        <authorList>
            <consortium name="The Broad Institute Genomics Platform"/>
            <consortium name="The Broad Institute Genome Sequencing Center for Infectious Disease"/>
            <person name="Wu L."/>
            <person name="Ma J."/>
        </authorList>
    </citation>
    <scope>NUCLEOTIDE SEQUENCE [LARGE SCALE GENOMIC DNA]</scope>
    <source>
        <strain evidence="15">JCM 18019</strain>
    </source>
</reference>
<comment type="caution">
    <text evidence="14">The sequence shown here is derived from an EMBL/GenBank/DDBJ whole genome shotgun (WGS) entry which is preliminary data.</text>
</comment>
<keyword evidence="11" id="KW-0407">Ion channel</keyword>
<evidence type="ECO:0000256" key="6">
    <source>
        <dbReference type="ARBA" id="ARBA00022826"/>
    </source>
</evidence>
<feature type="transmembrane region" description="Helical" evidence="13">
    <location>
        <begin position="147"/>
        <end position="180"/>
    </location>
</feature>
<evidence type="ECO:0000256" key="13">
    <source>
        <dbReference type="SAM" id="Phobius"/>
    </source>
</evidence>
<dbReference type="InterPro" id="IPR010617">
    <property type="entry name" value="TMEM175-like"/>
</dbReference>
<evidence type="ECO:0000256" key="2">
    <source>
        <dbReference type="ARBA" id="ARBA00006920"/>
    </source>
</evidence>
<keyword evidence="6" id="KW-0631">Potassium channel</keyword>
<dbReference type="Pfam" id="PF06736">
    <property type="entry name" value="TMEM175"/>
    <property type="match status" value="1"/>
</dbReference>